<dbReference type="InterPro" id="IPR029016">
    <property type="entry name" value="GAF-like_dom_sf"/>
</dbReference>
<proteinExistence type="predicted"/>
<organism evidence="3 4">
    <name type="scientific">Streptomyces desertarenae</name>
    <dbReference type="NCBI Taxonomy" id="2666184"/>
    <lineage>
        <taxon>Bacteria</taxon>
        <taxon>Bacillati</taxon>
        <taxon>Actinomycetota</taxon>
        <taxon>Actinomycetes</taxon>
        <taxon>Kitasatosporales</taxon>
        <taxon>Streptomycetaceae</taxon>
        <taxon>Streptomyces</taxon>
    </lineage>
</organism>
<dbReference type="PROSITE" id="PS50112">
    <property type="entry name" value="PAS"/>
    <property type="match status" value="1"/>
</dbReference>
<evidence type="ECO:0000256" key="1">
    <source>
        <dbReference type="SAM" id="MobiDB-lite"/>
    </source>
</evidence>
<reference evidence="4" key="1">
    <citation type="journal article" date="2019" name="Int. J. Syst. Evol. Microbiol.">
        <title>The Global Catalogue of Microorganisms (GCM) 10K type strain sequencing project: providing services to taxonomists for standard genome sequencing and annotation.</title>
        <authorList>
            <consortium name="The Broad Institute Genomics Platform"/>
            <consortium name="The Broad Institute Genome Sequencing Center for Infectious Disease"/>
            <person name="Wu L."/>
            <person name="Ma J."/>
        </authorList>
    </citation>
    <scope>NUCLEOTIDE SEQUENCE [LARGE SCALE GENOMIC DNA]</scope>
    <source>
        <strain evidence="4">CGMCC 4.7455</strain>
    </source>
</reference>
<dbReference type="SUPFAM" id="SSF55781">
    <property type="entry name" value="GAF domain-like"/>
    <property type="match status" value="1"/>
</dbReference>
<dbReference type="CDD" id="cd00130">
    <property type="entry name" value="PAS"/>
    <property type="match status" value="1"/>
</dbReference>
<feature type="compositionally biased region" description="Gly residues" evidence="1">
    <location>
        <begin position="163"/>
        <end position="177"/>
    </location>
</feature>
<dbReference type="Proteomes" id="UP001597365">
    <property type="component" value="Unassembled WGS sequence"/>
</dbReference>
<dbReference type="InterPro" id="IPR035965">
    <property type="entry name" value="PAS-like_dom_sf"/>
</dbReference>
<dbReference type="SUPFAM" id="SSF55785">
    <property type="entry name" value="PYP-like sensor domain (PAS domain)"/>
    <property type="match status" value="1"/>
</dbReference>
<evidence type="ECO:0000313" key="3">
    <source>
        <dbReference type="EMBL" id="MFD1830812.1"/>
    </source>
</evidence>
<dbReference type="NCBIfam" id="TIGR00229">
    <property type="entry name" value="sensory_box"/>
    <property type="match status" value="1"/>
</dbReference>
<accession>A0ABW4PKX6</accession>
<dbReference type="InterPro" id="IPR003018">
    <property type="entry name" value="GAF"/>
</dbReference>
<dbReference type="Gene3D" id="3.30.450.40">
    <property type="match status" value="1"/>
</dbReference>
<dbReference type="Gene3D" id="3.30.450.20">
    <property type="entry name" value="PAS domain"/>
    <property type="match status" value="1"/>
</dbReference>
<dbReference type="Pfam" id="PF01590">
    <property type="entry name" value="GAF"/>
    <property type="match status" value="1"/>
</dbReference>
<evidence type="ECO:0000259" key="2">
    <source>
        <dbReference type="PROSITE" id="PS50112"/>
    </source>
</evidence>
<evidence type="ECO:0000313" key="4">
    <source>
        <dbReference type="Proteomes" id="UP001597365"/>
    </source>
</evidence>
<dbReference type="InterPro" id="IPR000014">
    <property type="entry name" value="PAS"/>
</dbReference>
<dbReference type="RefSeq" id="WP_380900101.1">
    <property type="nucleotide sequence ID" value="NZ_JBHUFU010000007.1"/>
</dbReference>
<comment type="caution">
    <text evidence="3">The sequence shown here is derived from an EMBL/GenBank/DDBJ whole genome shotgun (WGS) entry which is preliminary data.</text>
</comment>
<name>A0ABW4PKX6_9ACTN</name>
<sequence>MAQAEEFGAELADFRRRVEELRSARALPGAGRPPALEAALDAALLELEHAAGVLWPRYEELAGAERHRGAREEHHEHRLLRVLFQRLPVAVALLDRDGVVRRLNPAAARLFGVRAGYATGRALTGSLAHESRAVFRSQVAAVARGGGDRSLVVRPLHPPEPGGGPAEGAGTGAGGGLRATLTALRPPHEPRSVVLAVFGPDAAGEPPRALPGAGPGPDEPARSAELMDLMDGMTEALLLADSPKDVPQRAAEVLYGRFADWVVVDVAVPGGVLRRAAVLAPAGRLRDAVAAQDPLSWSPVAEAVRRGEPFLQVRPEDPGLLGRDPAGAPVLARAEIGSLLCVPLADGAGGPALGALTLLRAGGRRAFELAEAAAVDRIARHMALAMRGM</sequence>
<dbReference type="InterPro" id="IPR013656">
    <property type="entry name" value="PAS_4"/>
</dbReference>
<feature type="domain" description="PAS" evidence="2">
    <location>
        <begin position="76"/>
        <end position="146"/>
    </location>
</feature>
<feature type="region of interest" description="Disordered" evidence="1">
    <location>
        <begin position="155"/>
        <end position="177"/>
    </location>
</feature>
<gene>
    <name evidence="3" type="ORF">ACFSJS_14185</name>
</gene>
<keyword evidence="4" id="KW-1185">Reference proteome</keyword>
<dbReference type="Pfam" id="PF08448">
    <property type="entry name" value="PAS_4"/>
    <property type="match status" value="1"/>
</dbReference>
<protein>
    <submittedName>
        <fullName evidence="3">PAS domain-containing protein</fullName>
    </submittedName>
</protein>
<dbReference type="EMBL" id="JBHUFU010000007">
    <property type="protein sequence ID" value="MFD1830812.1"/>
    <property type="molecule type" value="Genomic_DNA"/>
</dbReference>
<dbReference type="SMART" id="SM00091">
    <property type="entry name" value="PAS"/>
    <property type="match status" value="1"/>
</dbReference>